<proteinExistence type="predicted"/>
<organism evidence="1">
    <name type="scientific">Leifsonia sp. NPDC080035</name>
    <dbReference type="NCBI Taxonomy" id="3143936"/>
    <lineage>
        <taxon>Bacteria</taxon>
        <taxon>Bacillati</taxon>
        <taxon>Actinomycetota</taxon>
        <taxon>Actinomycetes</taxon>
        <taxon>Micrococcales</taxon>
        <taxon>Microbacteriaceae</taxon>
        <taxon>Leifsonia</taxon>
    </lineage>
</organism>
<dbReference type="InterPro" id="IPR036563">
    <property type="entry name" value="MoaE_sf"/>
</dbReference>
<gene>
    <name evidence="1" type="ORF">AAME72_14230</name>
</gene>
<accession>A0AAU7G8S4</accession>
<dbReference type="GO" id="GO:0006777">
    <property type="term" value="P:Mo-molybdopterin cofactor biosynthetic process"/>
    <property type="evidence" value="ECO:0007669"/>
    <property type="project" value="InterPro"/>
</dbReference>
<dbReference type="PANTHER" id="PTHR23404">
    <property type="entry name" value="MOLYBDOPTERIN SYNTHASE RELATED"/>
    <property type="match status" value="1"/>
</dbReference>
<dbReference type="InterPro" id="IPR003448">
    <property type="entry name" value="Mopterin_biosynth_MoaE"/>
</dbReference>
<dbReference type="AlphaFoldDB" id="A0AAU7G8S4"/>
<sequence length="140" mass="14808">MSGTETVLAAVTDEPLDPAVVDAFVWRADAGAVVSFQGIVRDHDGGRTVTALDYRAHPDAEAFLRACCAEVAERTGLRVAAAHRVGALTIGDIALVAAVAAPHRAEAFAACAELVETIKARVPIWKRQRFDDGASEWVGL</sequence>
<protein>
    <submittedName>
        <fullName evidence="1">Molybdenum cofactor biosynthesis protein MoaE</fullName>
    </submittedName>
</protein>
<dbReference type="RefSeq" id="WP_348787209.1">
    <property type="nucleotide sequence ID" value="NZ_CP157390.1"/>
</dbReference>
<name>A0AAU7G8S4_9MICO</name>
<dbReference type="Gene3D" id="3.90.1170.40">
    <property type="entry name" value="Molybdopterin biosynthesis MoaE subunit"/>
    <property type="match status" value="1"/>
</dbReference>
<dbReference type="CDD" id="cd00756">
    <property type="entry name" value="MoaE"/>
    <property type="match status" value="1"/>
</dbReference>
<evidence type="ECO:0000313" key="1">
    <source>
        <dbReference type="EMBL" id="XBM47235.1"/>
    </source>
</evidence>
<dbReference type="Pfam" id="PF02391">
    <property type="entry name" value="MoaE"/>
    <property type="match status" value="1"/>
</dbReference>
<reference evidence="1" key="1">
    <citation type="submission" date="2024-05" db="EMBL/GenBank/DDBJ databases">
        <title>The Natural Products Discovery Center: Release of the First 8490 Sequenced Strains for Exploring Actinobacteria Biosynthetic Diversity.</title>
        <authorList>
            <person name="Kalkreuter E."/>
            <person name="Kautsar S.A."/>
            <person name="Yang D."/>
            <person name="Bader C.D."/>
            <person name="Teijaro C.N."/>
            <person name="Fluegel L."/>
            <person name="Davis C.M."/>
            <person name="Simpson J.R."/>
            <person name="Lauterbach L."/>
            <person name="Steele A.D."/>
            <person name="Gui C."/>
            <person name="Meng S."/>
            <person name="Li G."/>
            <person name="Viehrig K."/>
            <person name="Ye F."/>
            <person name="Su P."/>
            <person name="Kiefer A.F."/>
            <person name="Nichols A."/>
            <person name="Cepeda A.J."/>
            <person name="Yan W."/>
            <person name="Fan B."/>
            <person name="Jiang Y."/>
            <person name="Adhikari A."/>
            <person name="Zheng C.-J."/>
            <person name="Schuster L."/>
            <person name="Cowan T.M."/>
            <person name="Smanski M.J."/>
            <person name="Chevrette M.G."/>
            <person name="de Carvalho L.P.S."/>
            <person name="Shen B."/>
        </authorList>
    </citation>
    <scope>NUCLEOTIDE SEQUENCE</scope>
    <source>
        <strain evidence="1">NPDC080035</strain>
    </source>
</reference>
<dbReference type="EMBL" id="CP157390">
    <property type="protein sequence ID" value="XBM47235.1"/>
    <property type="molecule type" value="Genomic_DNA"/>
</dbReference>
<dbReference type="SUPFAM" id="SSF54690">
    <property type="entry name" value="Molybdopterin synthase subunit MoaE"/>
    <property type="match status" value="1"/>
</dbReference>